<dbReference type="Proteomes" id="UP000299102">
    <property type="component" value="Unassembled WGS sequence"/>
</dbReference>
<comment type="caution">
    <text evidence="1">The sequence shown here is derived from an EMBL/GenBank/DDBJ whole genome shotgun (WGS) entry which is preliminary data.</text>
</comment>
<sequence length="139" mass="15613">MDSWGDWDDEQIEDNSCDIFGIASNTDSINKNFFVYGVPPIQLSSCQAPSIPCSSAASLTKPTKLGAFTTSRPKVEPVHCSAEYERIRRVLKNYYARAKEHDLKCMSRYNRNSENLCCDTEPCYTANPEKGCCDDHVPC</sequence>
<gene>
    <name evidence="1" type="ORF">EVAR_7915_1</name>
</gene>
<evidence type="ECO:0000313" key="1">
    <source>
        <dbReference type="EMBL" id="GBP17922.1"/>
    </source>
</evidence>
<dbReference type="OrthoDB" id="7442089at2759"/>
<accession>A0A4C1TV64</accession>
<dbReference type="EMBL" id="BGZK01000091">
    <property type="protein sequence ID" value="GBP17922.1"/>
    <property type="molecule type" value="Genomic_DNA"/>
</dbReference>
<keyword evidence="2" id="KW-1185">Reference proteome</keyword>
<evidence type="ECO:0000313" key="2">
    <source>
        <dbReference type="Proteomes" id="UP000299102"/>
    </source>
</evidence>
<reference evidence="1 2" key="1">
    <citation type="journal article" date="2019" name="Commun. Biol.">
        <title>The bagworm genome reveals a unique fibroin gene that provides high tensile strength.</title>
        <authorList>
            <person name="Kono N."/>
            <person name="Nakamura H."/>
            <person name="Ohtoshi R."/>
            <person name="Tomita M."/>
            <person name="Numata K."/>
            <person name="Arakawa K."/>
        </authorList>
    </citation>
    <scope>NUCLEOTIDE SEQUENCE [LARGE SCALE GENOMIC DNA]</scope>
</reference>
<organism evidence="1 2">
    <name type="scientific">Eumeta variegata</name>
    <name type="common">Bagworm moth</name>
    <name type="synonym">Eumeta japonica</name>
    <dbReference type="NCBI Taxonomy" id="151549"/>
    <lineage>
        <taxon>Eukaryota</taxon>
        <taxon>Metazoa</taxon>
        <taxon>Ecdysozoa</taxon>
        <taxon>Arthropoda</taxon>
        <taxon>Hexapoda</taxon>
        <taxon>Insecta</taxon>
        <taxon>Pterygota</taxon>
        <taxon>Neoptera</taxon>
        <taxon>Endopterygota</taxon>
        <taxon>Lepidoptera</taxon>
        <taxon>Glossata</taxon>
        <taxon>Ditrysia</taxon>
        <taxon>Tineoidea</taxon>
        <taxon>Psychidae</taxon>
        <taxon>Oiketicinae</taxon>
        <taxon>Eumeta</taxon>
    </lineage>
</organism>
<proteinExistence type="predicted"/>
<protein>
    <submittedName>
        <fullName evidence="1">Uncharacterized protein</fullName>
    </submittedName>
</protein>
<dbReference type="AlphaFoldDB" id="A0A4C1TV64"/>
<name>A0A4C1TV64_EUMVA</name>